<feature type="domain" description="Antitoxin SocA-like Panacea" evidence="1">
    <location>
        <begin position="29"/>
        <end position="136"/>
    </location>
</feature>
<gene>
    <name evidence="2" type="ORF">Lys12581Vzw_41</name>
</gene>
<sequence>MAYSAAAVANAFIDKAKRGEIKDLTPMKLQKLLFYTQSWHLKLFNGKPLFDDLFARWPYGPVIPHLYHMLKKYGSNEIQEMISIIIDSDGEWKRITPTIQNGDTETGRLIDKIVEVYGSYSGTELSNMTHAPNAAWSKGQPDGGPILHTDMANHIH</sequence>
<keyword evidence="3" id="KW-1185">Reference proteome</keyword>
<dbReference type="Proteomes" id="UP000319529">
    <property type="component" value="Segment"/>
</dbReference>
<evidence type="ECO:0000313" key="3">
    <source>
        <dbReference type="Proteomes" id="UP000319529"/>
    </source>
</evidence>
<accession>A0A4Y6EK67</accession>
<dbReference type="Pfam" id="PF13274">
    <property type="entry name" value="SocA_Panacea"/>
    <property type="match status" value="1"/>
</dbReference>
<dbReference type="InterPro" id="IPR025272">
    <property type="entry name" value="SocA_Panacea"/>
</dbReference>
<protein>
    <recommendedName>
        <fullName evidence="1">Antitoxin SocA-like Panacea domain-containing protein</fullName>
    </recommendedName>
</protein>
<dbReference type="EMBL" id="MN067333">
    <property type="protein sequence ID" value="QDF15684.1"/>
    <property type="molecule type" value="Genomic_DNA"/>
</dbReference>
<proteinExistence type="predicted"/>
<evidence type="ECO:0000313" key="2">
    <source>
        <dbReference type="EMBL" id="QDF15684.1"/>
    </source>
</evidence>
<name>A0A4Y6EK67_9CAUD</name>
<evidence type="ECO:0000259" key="1">
    <source>
        <dbReference type="Pfam" id="PF13274"/>
    </source>
</evidence>
<reference evidence="2 3" key="1">
    <citation type="submission" date="2019-06" db="EMBL/GenBank/DDBJ databases">
        <title>Complete Genome Sequence of a Shiga toxin-Converting Bacteriophage, Escherichia phage Lys12581Vzw, Induced from an Outbreak Shiga Toxin-Producing Escherichia coli.</title>
        <authorList>
            <person name="Zhang Y."/>
            <person name="Liao Y.-T."/>
            <person name="Salvador A."/>
            <person name="Sun X."/>
            <person name="Wu V.C."/>
        </authorList>
    </citation>
    <scope>NUCLEOTIDE SEQUENCE [LARGE SCALE GENOMIC DNA]</scope>
</reference>
<organism evidence="2 3">
    <name type="scientific">Escherichia phage Lyz12581Vzw</name>
    <dbReference type="NCBI Taxonomy" id="2590400"/>
    <lineage>
        <taxon>Viruses</taxon>
        <taxon>Duplodnaviria</taxon>
        <taxon>Heunggongvirae</taxon>
        <taxon>Uroviricota</taxon>
        <taxon>Caudoviricetes</taxon>
        <taxon>Sepvirinae</taxon>
        <taxon>Oslovirus</taxon>
        <taxon>Oslovirus Lyz12581Vzw</taxon>
    </lineage>
</organism>